<evidence type="ECO:0000313" key="2">
    <source>
        <dbReference type="EMBL" id="QHU30980.1"/>
    </source>
</evidence>
<dbReference type="EMBL" id="MN740522">
    <property type="protein sequence ID" value="QHU30980.1"/>
    <property type="molecule type" value="Genomic_DNA"/>
</dbReference>
<protein>
    <submittedName>
        <fullName evidence="2">Uncharacterized protein</fullName>
    </submittedName>
</protein>
<keyword evidence="1" id="KW-0812">Transmembrane</keyword>
<name>A0A6C0LKV9_9ZZZZ</name>
<organism evidence="2">
    <name type="scientific">viral metagenome</name>
    <dbReference type="NCBI Taxonomy" id="1070528"/>
    <lineage>
        <taxon>unclassified sequences</taxon>
        <taxon>metagenomes</taxon>
        <taxon>organismal metagenomes</taxon>
    </lineage>
</organism>
<keyword evidence="1" id="KW-1133">Transmembrane helix</keyword>
<dbReference type="AlphaFoldDB" id="A0A6C0LKV9"/>
<feature type="transmembrane region" description="Helical" evidence="1">
    <location>
        <begin position="6"/>
        <end position="26"/>
    </location>
</feature>
<evidence type="ECO:0000256" key="1">
    <source>
        <dbReference type="SAM" id="Phobius"/>
    </source>
</evidence>
<reference evidence="2" key="1">
    <citation type="journal article" date="2020" name="Nature">
        <title>Giant virus diversity and host interactions through global metagenomics.</title>
        <authorList>
            <person name="Schulz F."/>
            <person name="Roux S."/>
            <person name="Paez-Espino D."/>
            <person name="Jungbluth S."/>
            <person name="Walsh D.A."/>
            <person name="Denef V.J."/>
            <person name="McMahon K.D."/>
            <person name="Konstantinidis K.T."/>
            <person name="Eloe-Fadrosh E.A."/>
            <person name="Kyrpides N.C."/>
            <person name="Woyke T."/>
        </authorList>
    </citation>
    <scope>NUCLEOTIDE SEQUENCE</scope>
    <source>
        <strain evidence="2">GVMAG-M-3300027892-73</strain>
    </source>
</reference>
<proteinExistence type="predicted"/>
<sequence length="102" mass="11827">MLAFTIQSIIISITFIFLLDYLINFFKTTLTVPKLKDFVNSPNKTYHDIYSIINKPDYPVINMPEQNTIYNESSSDINSLPTSKNINMKEELKSFLKKQLVS</sequence>
<keyword evidence="1" id="KW-0472">Membrane</keyword>
<accession>A0A6C0LKV9</accession>